<dbReference type="AlphaFoldDB" id="A0A552V2P4"/>
<evidence type="ECO:0000256" key="6">
    <source>
        <dbReference type="ARBA" id="ARBA00022967"/>
    </source>
</evidence>
<dbReference type="FunFam" id="3.40.50.300:FF:000233">
    <property type="entry name" value="Methionine import ATP-binding protein MetN"/>
    <property type="match status" value="1"/>
</dbReference>
<evidence type="ECO:0000313" key="11">
    <source>
        <dbReference type="Proteomes" id="UP000320643"/>
    </source>
</evidence>
<dbReference type="InterPro" id="IPR003593">
    <property type="entry name" value="AAA+_ATPase"/>
</dbReference>
<proteinExistence type="predicted"/>
<evidence type="ECO:0000256" key="2">
    <source>
        <dbReference type="ARBA" id="ARBA00022475"/>
    </source>
</evidence>
<comment type="caution">
    <text evidence="10">The sequence shown here is derived from an EMBL/GenBank/DDBJ whole genome shotgun (WGS) entry which is preliminary data.</text>
</comment>
<dbReference type="SMART" id="SM00382">
    <property type="entry name" value="AAA"/>
    <property type="match status" value="1"/>
</dbReference>
<evidence type="ECO:0000256" key="1">
    <source>
        <dbReference type="ARBA" id="ARBA00022448"/>
    </source>
</evidence>
<organism evidence="10 11">
    <name type="scientific">Flavobacterium zepuense</name>
    <dbReference type="NCBI Taxonomy" id="2593302"/>
    <lineage>
        <taxon>Bacteria</taxon>
        <taxon>Pseudomonadati</taxon>
        <taxon>Bacteroidota</taxon>
        <taxon>Flavobacteriia</taxon>
        <taxon>Flavobacteriales</taxon>
        <taxon>Flavobacteriaceae</taxon>
        <taxon>Flavobacterium</taxon>
    </lineage>
</organism>
<evidence type="ECO:0000256" key="3">
    <source>
        <dbReference type="ARBA" id="ARBA00022519"/>
    </source>
</evidence>
<dbReference type="InterPro" id="IPR050086">
    <property type="entry name" value="MetN_ABC_transporter-like"/>
</dbReference>
<keyword evidence="8" id="KW-0472">Membrane</keyword>
<keyword evidence="3" id="KW-0997">Cell inner membrane</keyword>
<dbReference type="Pfam" id="PF09383">
    <property type="entry name" value="NIL"/>
    <property type="match status" value="1"/>
</dbReference>
<reference evidence="10 11" key="1">
    <citation type="submission" date="2019-07" db="EMBL/GenBank/DDBJ databases">
        <title>Flavobacterium sp. nov., isolated from glacier ice.</title>
        <authorList>
            <person name="Liu Q."/>
            <person name="Xin Y.-H."/>
        </authorList>
    </citation>
    <scope>NUCLEOTIDE SEQUENCE [LARGE SCALE GENOMIC DNA]</scope>
    <source>
        <strain evidence="10 11">ZT4R6</strain>
    </source>
</reference>
<sequence>MIELQNVTKTFYQKDREVTALNGVSLWVPPGKIFGVIGTSGAGKSTLIRCVNLLEKPTSGQIIVDGKNLISLSASQLAQERRQIGMIFQHFNLLSSRTVFDNVAFPLELSGTPKGAVKERVAELLQLVGLSEKANDYPASLSGGQKQRVAIARTLANNPKVLLCDEATSALDPATTRSILNLLNDINRRLNITILLITHQMEVVKSICDEVAVISNGQLIEQGTVGEIFANPKQELTRQFIASSLHIEIPSVYSERLSATDAEGLHPLLKLELTGQSVNEPVLSEASRLFGINFKIISAQMDHAGNVNFGVMLIELSGNRDNYTAAINYFIGKQIKTQILGYV</sequence>
<dbReference type="SUPFAM" id="SSF52540">
    <property type="entry name" value="P-loop containing nucleoside triphosphate hydrolases"/>
    <property type="match status" value="1"/>
</dbReference>
<evidence type="ECO:0000259" key="9">
    <source>
        <dbReference type="PROSITE" id="PS50893"/>
    </source>
</evidence>
<protein>
    <submittedName>
        <fullName evidence="10">Methionine ABC transporter ATP-binding protein MetN</fullName>
    </submittedName>
</protein>
<evidence type="ECO:0000256" key="5">
    <source>
        <dbReference type="ARBA" id="ARBA00022840"/>
    </source>
</evidence>
<keyword evidence="1" id="KW-0813">Transport</keyword>
<accession>A0A552V2P4</accession>
<dbReference type="InterPro" id="IPR017871">
    <property type="entry name" value="ABC_transporter-like_CS"/>
</dbReference>
<gene>
    <name evidence="10" type="primary">metN</name>
    <name evidence="10" type="ORF">FMM05_09500</name>
</gene>
<dbReference type="Gene3D" id="3.30.70.260">
    <property type="match status" value="1"/>
</dbReference>
<dbReference type="GO" id="GO:0016887">
    <property type="term" value="F:ATP hydrolysis activity"/>
    <property type="evidence" value="ECO:0007669"/>
    <property type="project" value="InterPro"/>
</dbReference>
<dbReference type="RefSeq" id="WP_143373133.1">
    <property type="nucleotide sequence ID" value="NZ_VJVZ01000005.1"/>
</dbReference>
<dbReference type="Gene3D" id="3.40.50.300">
    <property type="entry name" value="P-loop containing nucleotide triphosphate hydrolases"/>
    <property type="match status" value="1"/>
</dbReference>
<dbReference type="InterPro" id="IPR012692">
    <property type="entry name" value="ABC_MetN_proteobac"/>
</dbReference>
<name>A0A552V2P4_9FLAO</name>
<keyword evidence="6" id="KW-1278">Translocase</keyword>
<dbReference type="OrthoDB" id="9802264at2"/>
<dbReference type="Proteomes" id="UP000320643">
    <property type="component" value="Unassembled WGS sequence"/>
</dbReference>
<dbReference type="GO" id="GO:0009276">
    <property type="term" value="C:Gram-negative-bacterium-type cell wall"/>
    <property type="evidence" value="ECO:0007669"/>
    <property type="project" value="InterPro"/>
</dbReference>
<dbReference type="GO" id="GO:0033232">
    <property type="term" value="F:ABC-type D-methionine transporter activity"/>
    <property type="evidence" value="ECO:0007669"/>
    <property type="project" value="InterPro"/>
</dbReference>
<evidence type="ECO:0000256" key="8">
    <source>
        <dbReference type="ARBA" id="ARBA00023136"/>
    </source>
</evidence>
<keyword evidence="7" id="KW-0029">Amino-acid transport</keyword>
<dbReference type="InterPro" id="IPR027417">
    <property type="entry name" value="P-loop_NTPase"/>
</dbReference>
<dbReference type="Pfam" id="PF00005">
    <property type="entry name" value="ABC_tran"/>
    <property type="match status" value="1"/>
</dbReference>
<keyword evidence="2" id="KW-1003">Cell membrane</keyword>
<dbReference type="InterPro" id="IPR041701">
    <property type="entry name" value="MetN_ABC"/>
</dbReference>
<keyword evidence="11" id="KW-1185">Reference proteome</keyword>
<dbReference type="GO" id="GO:0005524">
    <property type="term" value="F:ATP binding"/>
    <property type="evidence" value="ECO:0007669"/>
    <property type="project" value="UniProtKB-KW"/>
</dbReference>
<keyword evidence="4" id="KW-0547">Nucleotide-binding</keyword>
<dbReference type="CDD" id="cd03258">
    <property type="entry name" value="ABC_MetN_methionine_transporter"/>
    <property type="match status" value="1"/>
</dbReference>
<dbReference type="PANTHER" id="PTHR43166">
    <property type="entry name" value="AMINO ACID IMPORT ATP-BINDING PROTEIN"/>
    <property type="match status" value="1"/>
</dbReference>
<dbReference type="InterPro" id="IPR003439">
    <property type="entry name" value="ABC_transporter-like_ATP-bd"/>
</dbReference>
<dbReference type="InterPro" id="IPR045865">
    <property type="entry name" value="ACT-like_dom_sf"/>
</dbReference>
<evidence type="ECO:0000313" key="10">
    <source>
        <dbReference type="EMBL" id="TRW24729.1"/>
    </source>
</evidence>
<dbReference type="PROSITE" id="PS50893">
    <property type="entry name" value="ABC_TRANSPORTER_2"/>
    <property type="match status" value="1"/>
</dbReference>
<dbReference type="InterPro" id="IPR018449">
    <property type="entry name" value="NIL_domain"/>
</dbReference>
<keyword evidence="5 10" id="KW-0067">ATP-binding</keyword>
<dbReference type="PANTHER" id="PTHR43166:SF30">
    <property type="entry name" value="METHIONINE IMPORT ATP-BINDING PROTEIN METN"/>
    <property type="match status" value="1"/>
</dbReference>
<dbReference type="NCBIfam" id="TIGR02314">
    <property type="entry name" value="ABC_MetN"/>
    <property type="match status" value="1"/>
</dbReference>
<dbReference type="PROSITE" id="PS00211">
    <property type="entry name" value="ABC_TRANSPORTER_1"/>
    <property type="match status" value="1"/>
</dbReference>
<dbReference type="EMBL" id="VJVZ01000005">
    <property type="protein sequence ID" value="TRW24729.1"/>
    <property type="molecule type" value="Genomic_DNA"/>
</dbReference>
<dbReference type="SMART" id="SM00930">
    <property type="entry name" value="NIL"/>
    <property type="match status" value="1"/>
</dbReference>
<evidence type="ECO:0000256" key="4">
    <source>
        <dbReference type="ARBA" id="ARBA00022741"/>
    </source>
</evidence>
<feature type="domain" description="ABC transporter" evidence="9">
    <location>
        <begin position="2"/>
        <end position="241"/>
    </location>
</feature>
<evidence type="ECO:0000256" key="7">
    <source>
        <dbReference type="ARBA" id="ARBA00022970"/>
    </source>
</evidence>
<dbReference type="SUPFAM" id="SSF55021">
    <property type="entry name" value="ACT-like"/>
    <property type="match status" value="1"/>
</dbReference>